<dbReference type="SUPFAM" id="SSF50475">
    <property type="entry name" value="FMN-binding split barrel"/>
    <property type="match status" value="1"/>
</dbReference>
<dbReference type="PANTHER" id="PTHR34071">
    <property type="entry name" value="5-NITROIMIDAZOLE ANTIBIOTICS RESISTANCE PROTEIN, NIMA-FAMILY-RELATED PROTEIN-RELATED"/>
    <property type="match status" value="1"/>
</dbReference>
<dbReference type="KEGG" id="bsa:Bacsa_0558"/>
<accession>F0QZY9</accession>
<dbReference type="STRING" id="667015.Bacsa_0558"/>
<evidence type="ECO:0000313" key="1">
    <source>
        <dbReference type="EMBL" id="ADY35154.1"/>
    </source>
</evidence>
<gene>
    <name evidence="1" type="ordered locus">Bacsa_0558</name>
</gene>
<dbReference type="HOGENOM" id="CLU_067890_2_1_10"/>
<dbReference type="InterPro" id="IPR012349">
    <property type="entry name" value="Split_barrel_FMN-bd"/>
</dbReference>
<dbReference type="PANTHER" id="PTHR34071:SF2">
    <property type="entry name" value="FLAVIN-NUCLEOTIDE-BINDING PROTEIN"/>
    <property type="match status" value="1"/>
</dbReference>
<organism evidence="1 2">
    <name type="scientific">Phocaeicola salanitronis (strain DSM 18170 / JCM 13657 / CCUG 60908 / BL78)</name>
    <name type="common">Bacteroides salanitronis</name>
    <dbReference type="NCBI Taxonomy" id="667015"/>
    <lineage>
        <taxon>Bacteria</taxon>
        <taxon>Pseudomonadati</taxon>
        <taxon>Bacteroidota</taxon>
        <taxon>Bacteroidia</taxon>
        <taxon>Bacteroidales</taxon>
        <taxon>Bacteroidaceae</taxon>
        <taxon>Phocaeicola</taxon>
    </lineage>
</organism>
<name>F0QZY9_PHOSB</name>
<evidence type="ECO:0000313" key="2">
    <source>
        <dbReference type="Proteomes" id="UP000007486"/>
    </source>
</evidence>
<sequence length="162" mass="18412">MKFDNSTIRRQDRTLEQERAFEILKEGEFGILSMRAEDGNGAYGIPLSYVWDRGNSIYIHCAPAGRKLKCIDACPQVSFCVTGRTKVKPEQFTTAYESVVLQCSAHHSLHEAERMSALSLLLSKYCPNDKMRGIDYAQKSFHRTEIIRLDIETISAKSKKAF</sequence>
<dbReference type="AlphaFoldDB" id="F0QZY9"/>
<protein>
    <submittedName>
        <fullName evidence="1">Pyridoxamine 5'-phosphate oxidase family protein</fullName>
    </submittedName>
</protein>
<dbReference type="Proteomes" id="UP000007486">
    <property type="component" value="Chromosome"/>
</dbReference>
<reference evidence="1 2" key="1">
    <citation type="journal article" date="2011" name="Stand. Genomic Sci.">
        <title>Complete genome sequence of Bacteroides salanitronis type strain (BL78).</title>
        <authorList>
            <person name="Gronow S."/>
            <person name="Held B."/>
            <person name="Lucas S."/>
            <person name="Lapidus A."/>
            <person name="Del Rio T.G."/>
            <person name="Nolan M."/>
            <person name="Tice H."/>
            <person name="Deshpande S."/>
            <person name="Cheng J.F."/>
            <person name="Pitluck S."/>
            <person name="Liolios K."/>
            <person name="Pagani I."/>
            <person name="Ivanova N."/>
            <person name="Mavromatis K."/>
            <person name="Pati A."/>
            <person name="Tapia R."/>
            <person name="Han C."/>
            <person name="Goodwin L."/>
            <person name="Chen A."/>
            <person name="Palaniappan K."/>
            <person name="Land M."/>
            <person name="Hauser L."/>
            <person name="Chang Y.J."/>
            <person name="Jeffries C.D."/>
            <person name="Brambilla E.M."/>
            <person name="Rohde M."/>
            <person name="Goker M."/>
            <person name="Detter J.C."/>
            <person name="Woyke T."/>
            <person name="Bristow J."/>
            <person name="Markowitz V."/>
            <person name="Hugenholtz P."/>
            <person name="Kyrpides N.C."/>
            <person name="Klenk H.P."/>
            <person name="Eisen J.A."/>
        </authorList>
    </citation>
    <scope>NUCLEOTIDE SEQUENCE [LARGE SCALE GENOMIC DNA]</scope>
    <source>
        <strain evidence="1 2">DSM 18170</strain>
    </source>
</reference>
<dbReference type="Pfam" id="PF12900">
    <property type="entry name" value="Pyridox_ox_2"/>
    <property type="match status" value="1"/>
</dbReference>
<dbReference type="OrthoDB" id="9794935at2"/>
<dbReference type="InterPro" id="IPR024747">
    <property type="entry name" value="Pyridox_Oxase-rel"/>
</dbReference>
<keyword evidence="2" id="KW-1185">Reference proteome</keyword>
<dbReference type="RefSeq" id="WP_013616613.1">
    <property type="nucleotide sequence ID" value="NC_015164.1"/>
</dbReference>
<dbReference type="EMBL" id="CP002530">
    <property type="protein sequence ID" value="ADY35154.1"/>
    <property type="molecule type" value="Genomic_DNA"/>
</dbReference>
<proteinExistence type="predicted"/>
<dbReference type="eggNOG" id="COG3467">
    <property type="taxonomic scope" value="Bacteria"/>
</dbReference>
<dbReference type="Gene3D" id="2.30.110.10">
    <property type="entry name" value="Electron Transport, Fmn-binding Protein, Chain A"/>
    <property type="match status" value="1"/>
</dbReference>